<feature type="transmembrane region" description="Helical" evidence="1">
    <location>
        <begin position="158"/>
        <end position="175"/>
    </location>
</feature>
<evidence type="ECO:0000313" key="3">
    <source>
        <dbReference type="Proteomes" id="UP000015104"/>
    </source>
</evidence>
<evidence type="ECO:0000313" key="2">
    <source>
        <dbReference type="EnsemblMetazoa" id="tetur07g02070.1"/>
    </source>
</evidence>
<gene>
    <name evidence="2" type="primary">107362117</name>
</gene>
<keyword evidence="1" id="KW-1133">Transmembrane helix</keyword>
<keyword evidence="3" id="KW-1185">Reference proteome</keyword>
<sequence>MGSFDISCDRIRPINKMNPQVYQETELLTFSPIIGQPQRRPLIKKNHGYNKHSQLQRRSLTFLTLKYAFVVFVVASGVITLCDINQLKTDSITDASGTNETHSANETSSVTTPYTIGFINSSSISEIIPAVPLIVLPSDVTISSNYVSWVKHKMKIPLYVYMAACLGVLFMAIFGRTIENFFIPFGFGMFMLLEIGIMIGLCIKETEFGLGYSSYLWTIYICHTFFSFAYATIILMMHQVL</sequence>
<keyword evidence="1" id="KW-0812">Transmembrane</keyword>
<feature type="transmembrane region" description="Helical" evidence="1">
    <location>
        <begin position="181"/>
        <end position="203"/>
    </location>
</feature>
<dbReference type="EMBL" id="CAEY01001879">
    <property type="status" value="NOT_ANNOTATED_CDS"/>
    <property type="molecule type" value="Genomic_DNA"/>
</dbReference>
<reference evidence="2" key="2">
    <citation type="submission" date="2015-06" db="UniProtKB">
        <authorList>
            <consortium name="EnsemblMetazoa"/>
        </authorList>
    </citation>
    <scope>IDENTIFICATION</scope>
</reference>
<dbReference type="Proteomes" id="UP000015104">
    <property type="component" value="Unassembled WGS sequence"/>
</dbReference>
<reference evidence="3" key="1">
    <citation type="submission" date="2011-08" db="EMBL/GenBank/DDBJ databases">
        <authorList>
            <person name="Rombauts S."/>
        </authorList>
    </citation>
    <scope>NUCLEOTIDE SEQUENCE</scope>
    <source>
        <strain evidence="3">London</strain>
    </source>
</reference>
<protein>
    <submittedName>
        <fullName evidence="2">Uncharacterized protein</fullName>
    </submittedName>
</protein>
<keyword evidence="1" id="KW-0472">Membrane</keyword>
<accession>T1K8P4</accession>
<evidence type="ECO:0000256" key="1">
    <source>
        <dbReference type="SAM" id="Phobius"/>
    </source>
</evidence>
<proteinExistence type="predicted"/>
<organism evidence="2 3">
    <name type="scientific">Tetranychus urticae</name>
    <name type="common">Two-spotted spider mite</name>
    <dbReference type="NCBI Taxonomy" id="32264"/>
    <lineage>
        <taxon>Eukaryota</taxon>
        <taxon>Metazoa</taxon>
        <taxon>Ecdysozoa</taxon>
        <taxon>Arthropoda</taxon>
        <taxon>Chelicerata</taxon>
        <taxon>Arachnida</taxon>
        <taxon>Acari</taxon>
        <taxon>Acariformes</taxon>
        <taxon>Trombidiformes</taxon>
        <taxon>Prostigmata</taxon>
        <taxon>Eleutherengona</taxon>
        <taxon>Raphignathae</taxon>
        <taxon>Tetranychoidea</taxon>
        <taxon>Tetranychidae</taxon>
        <taxon>Tetranychus</taxon>
    </lineage>
</organism>
<name>T1K8P4_TETUR</name>
<dbReference type="EnsemblMetazoa" id="tetur07g02070.1">
    <property type="protein sequence ID" value="tetur07g02070.1"/>
    <property type="gene ID" value="tetur07g02070"/>
</dbReference>
<dbReference type="AlphaFoldDB" id="T1K8P4"/>
<dbReference type="HOGENOM" id="CLU_1153004_0_0_1"/>
<feature type="transmembrane region" description="Helical" evidence="1">
    <location>
        <begin position="215"/>
        <end position="237"/>
    </location>
</feature>
<feature type="transmembrane region" description="Helical" evidence="1">
    <location>
        <begin position="60"/>
        <end position="82"/>
    </location>
</feature>